<dbReference type="Proteomes" id="UP000030832">
    <property type="component" value="Unassembled WGS sequence"/>
</dbReference>
<dbReference type="InterPro" id="IPR011528">
    <property type="entry name" value="NERD"/>
</dbReference>
<feature type="domain" description="NERD" evidence="1">
    <location>
        <begin position="37"/>
        <end position="147"/>
    </location>
</feature>
<keyword evidence="3" id="KW-1185">Reference proteome</keyword>
<evidence type="ECO:0000313" key="2">
    <source>
        <dbReference type="EMBL" id="KHF40122.1"/>
    </source>
</evidence>
<gene>
    <name evidence="2" type="ORF">LQ50_11455</name>
</gene>
<dbReference type="AlphaFoldDB" id="A0A0B0IGV7"/>
<dbReference type="eggNOG" id="ENOG502Z8AV">
    <property type="taxonomic scope" value="Bacteria"/>
</dbReference>
<protein>
    <recommendedName>
        <fullName evidence="1">NERD domain-containing protein</fullName>
    </recommendedName>
</protein>
<dbReference type="STRING" id="333138.LQ50_11455"/>
<dbReference type="OrthoDB" id="2164794at2"/>
<dbReference type="Pfam" id="PF08378">
    <property type="entry name" value="NERD"/>
    <property type="match status" value="1"/>
</dbReference>
<organism evidence="2 3">
    <name type="scientific">Halalkalibacter okhensis</name>
    <dbReference type="NCBI Taxonomy" id="333138"/>
    <lineage>
        <taxon>Bacteria</taxon>
        <taxon>Bacillati</taxon>
        <taxon>Bacillota</taxon>
        <taxon>Bacilli</taxon>
        <taxon>Bacillales</taxon>
        <taxon>Bacillaceae</taxon>
        <taxon>Halalkalibacter</taxon>
    </lineage>
</organism>
<dbReference type="RefSeq" id="WP_034628976.1">
    <property type="nucleotide sequence ID" value="NZ_JRJU01000012.1"/>
</dbReference>
<proteinExistence type="predicted"/>
<name>A0A0B0IGV7_9BACI</name>
<reference evidence="2 3" key="1">
    <citation type="submission" date="2014-09" db="EMBL/GenBank/DDBJ databases">
        <title>Genome sequencing and annotation of Bacillus Okhensis strain Kh10-101T.</title>
        <authorList>
            <person name="Prakash J.S."/>
        </authorList>
    </citation>
    <scope>NUCLEOTIDE SEQUENCE [LARGE SCALE GENOMIC DNA]</scope>
    <source>
        <strain evidence="3">Kh10-101T</strain>
    </source>
</reference>
<sequence length="304" mass="36031">MIEKARYESLELIIFRSLRQRMSLTAKEESYYVNLEKGYQGEKEFDKQFVPLPFSKLVLNDLLLECNHTIFQIDSLFMTSNTIYLFEIKNYEGDFLIEADRWYSNKKVEIKNPLLQLQRNESLLRRLLQDLRCSYSIEPYLIFINPEFQLYQSPLNSSIVFPAQINRFMAKLNKNTSTIKEPHKQLSKQLQSMHLDDHPYTRLPSYAYENLKKGIPCPHCQTFYKTYNKVRLLCHVCHNHESIETAVLRSAEEFKKLFPEKKITTNAITDWCDIIKSKKTISRILSKNFKHIGHGKTSYYINND</sequence>
<comment type="caution">
    <text evidence="2">The sequence shown here is derived from an EMBL/GenBank/DDBJ whole genome shotgun (WGS) entry which is preliminary data.</text>
</comment>
<dbReference type="EMBL" id="JRJU01000012">
    <property type="protein sequence ID" value="KHF40122.1"/>
    <property type="molecule type" value="Genomic_DNA"/>
</dbReference>
<evidence type="ECO:0000313" key="3">
    <source>
        <dbReference type="Proteomes" id="UP000030832"/>
    </source>
</evidence>
<evidence type="ECO:0000259" key="1">
    <source>
        <dbReference type="PROSITE" id="PS50965"/>
    </source>
</evidence>
<dbReference type="PROSITE" id="PS50965">
    <property type="entry name" value="NERD"/>
    <property type="match status" value="1"/>
</dbReference>
<accession>A0A0B0IGV7</accession>